<protein>
    <submittedName>
        <fullName evidence="1">Uncharacterized protein</fullName>
    </submittedName>
</protein>
<dbReference type="Gramene" id="ERN15682">
    <property type="protein sequence ID" value="ERN15682"/>
    <property type="gene ID" value="AMTR_s00048p00219290"/>
</dbReference>
<dbReference type="Proteomes" id="UP000017836">
    <property type="component" value="Unassembled WGS sequence"/>
</dbReference>
<name>U5D2P8_AMBTC</name>
<reference evidence="2" key="1">
    <citation type="journal article" date="2013" name="Science">
        <title>The Amborella genome and the evolution of flowering plants.</title>
        <authorList>
            <consortium name="Amborella Genome Project"/>
        </authorList>
    </citation>
    <scope>NUCLEOTIDE SEQUENCE [LARGE SCALE GENOMIC DNA]</scope>
</reference>
<organism evidence="1 2">
    <name type="scientific">Amborella trichopoda</name>
    <dbReference type="NCBI Taxonomy" id="13333"/>
    <lineage>
        <taxon>Eukaryota</taxon>
        <taxon>Viridiplantae</taxon>
        <taxon>Streptophyta</taxon>
        <taxon>Embryophyta</taxon>
        <taxon>Tracheophyta</taxon>
        <taxon>Spermatophyta</taxon>
        <taxon>Magnoliopsida</taxon>
        <taxon>Amborellales</taxon>
        <taxon>Amborellaceae</taxon>
        <taxon>Amborella</taxon>
    </lineage>
</organism>
<evidence type="ECO:0000313" key="1">
    <source>
        <dbReference type="EMBL" id="ERN15682.1"/>
    </source>
</evidence>
<dbReference type="EMBL" id="KI392502">
    <property type="protein sequence ID" value="ERN15682.1"/>
    <property type="molecule type" value="Genomic_DNA"/>
</dbReference>
<dbReference type="HOGENOM" id="CLU_1519874_0_0_1"/>
<evidence type="ECO:0000313" key="2">
    <source>
        <dbReference type="Proteomes" id="UP000017836"/>
    </source>
</evidence>
<gene>
    <name evidence="1" type="ORF">AMTR_s00048p00219290</name>
</gene>
<dbReference type="AlphaFoldDB" id="U5D2P8"/>
<accession>U5D2P8</accession>
<proteinExistence type="predicted"/>
<sequence>MNSAETAGIYTKPQMLTRFKNLAHSPSHKMGNRLDLRSARHGTAAVVSIVQVLFLLRSGRAKKNKGKMDRLGQNRAGAGPFAWLSSHVLWSKLAQIIKPIAGPIYTSWIALTNTTYCIMAIKNATFEKGVVRTHEEDSKLQNYPFNATKKTHGKHPFPIQKRNDANLYRERLKKWQQ</sequence>
<keyword evidence="2" id="KW-1185">Reference proteome</keyword>